<evidence type="ECO:0000256" key="1">
    <source>
        <dbReference type="SAM" id="MobiDB-lite"/>
    </source>
</evidence>
<dbReference type="InterPro" id="IPR009060">
    <property type="entry name" value="UBA-like_sf"/>
</dbReference>
<keyword evidence="4" id="KW-1185">Reference proteome</keyword>
<evidence type="ECO:0000313" key="3">
    <source>
        <dbReference type="EMBL" id="CAK0813188.1"/>
    </source>
</evidence>
<feature type="compositionally biased region" description="Low complexity" evidence="1">
    <location>
        <begin position="211"/>
        <end position="234"/>
    </location>
</feature>
<dbReference type="EMBL" id="CAUYUJ010005321">
    <property type="protein sequence ID" value="CAK0813188.1"/>
    <property type="molecule type" value="Genomic_DNA"/>
</dbReference>
<feature type="non-terminal residue" evidence="3">
    <location>
        <position position="234"/>
    </location>
</feature>
<organism evidence="3 4">
    <name type="scientific">Prorocentrum cordatum</name>
    <dbReference type="NCBI Taxonomy" id="2364126"/>
    <lineage>
        <taxon>Eukaryota</taxon>
        <taxon>Sar</taxon>
        <taxon>Alveolata</taxon>
        <taxon>Dinophyceae</taxon>
        <taxon>Prorocentrales</taxon>
        <taxon>Prorocentraceae</taxon>
        <taxon>Prorocentrum</taxon>
    </lineage>
</organism>
<feature type="region of interest" description="Disordered" evidence="1">
    <location>
        <begin position="162"/>
        <end position="187"/>
    </location>
</feature>
<comment type="caution">
    <text evidence="3">The sequence shown here is derived from an EMBL/GenBank/DDBJ whole genome shotgun (WGS) entry which is preliminary data.</text>
</comment>
<dbReference type="Pfam" id="PF00627">
    <property type="entry name" value="UBA"/>
    <property type="match status" value="1"/>
</dbReference>
<dbReference type="Proteomes" id="UP001189429">
    <property type="component" value="Unassembled WGS sequence"/>
</dbReference>
<feature type="non-terminal residue" evidence="3">
    <location>
        <position position="1"/>
    </location>
</feature>
<dbReference type="SUPFAM" id="SSF46934">
    <property type="entry name" value="UBA-like"/>
    <property type="match status" value="1"/>
</dbReference>
<protein>
    <recommendedName>
        <fullName evidence="2">UBA domain-containing protein</fullName>
    </recommendedName>
</protein>
<feature type="compositionally biased region" description="Gly residues" evidence="1">
    <location>
        <begin position="102"/>
        <end position="118"/>
    </location>
</feature>
<dbReference type="SMART" id="SM00165">
    <property type="entry name" value="UBA"/>
    <property type="match status" value="1"/>
</dbReference>
<dbReference type="PROSITE" id="PS50030">
    <property type="entry name" value="UBA"/>
    <property type="match status" value="1"/>
</dbReference>
<feature type="domain" description="UBA" evidence="2">
    <location>
        <begin position="118"/>
        <end position="158"/>
    </location>
</feature>
<reference evidence="3" key="1">
    <citation type="submission" date="2023-10" db="EMBL/GenBank/DDBJ databases">
        <authorList>
            <person name="Chen Y."/>
            <person name="Shah S."/>
            <person name="Dougan E. K."/>
            <person name="Thang M."/>
            <person name="Chan C."/>
        </authorList>
    </citation>
    <scope>NUCLEOTIDE SEQUENCE [LARGE SCALE GENOMIC DNA]</scope>
</reference>
<dbReference type="Gene3D" id="1.10.8.10">
    <property type="entry name" value="DNA helicase RuvA subunit, C-terminal domain"/>
    <property type="match status" value="1"/>
</dbReference>
<proteinExistence type="predicted"/>
<evidence type="ECO:0000313" key="4">
    <source>
        <dbReference type="Proteomes" id="UP001189429"/>
    </source>
</evidence>
<feature type="compositionally biased region" description="Low complexity" evidence="1">
    <location>
        <begin position="69"/>
        <end position="101"/>
    </location>
</feature>
<dbReference type="InterPro" id="IPR015940">
    <property type="entry name" value="UBA"/>
</dbReference>
<evidence type="ECO:0000259" key="2">
    <source>
        <dbReference type="PROSITE" id="PS50030"/>
    </source>
</evidence>
<feature type="region of interest" description="Disordered" evidence="1">
    <location>
        <begin position="199"/>
        <end position="234"/>
    </location>
</feature>
<feature type="region of interest" description="Disordered" evidence="1">
    <location>
        <begin position="69"/>
        <end position="118"/>
    </location>
</feature>
<name>A0ABN9R6R6_9DINO</name>
<sequence>VELHALRGFGYITYESVEAVDACLEKYEDPDHHLCKKWVEVKRSIPRELIDAYEREQRRLHAEHLAAAGAPAPGAPAEAPAKPEPAASPSAPGPSSSAPRRAGGGGWGSRGAPAAGGSGDLSRIAQLEAMGFSGEVARKVLAECAWDVNAAIDRLLLSGAEMSSEPAGAGAPPDEAPAPVPAAAEERAPVAEVAVAAVHVEEAEEEPQEPAPAGAAAERAAGASPTDAAAAEPG</sequence>
<accession>A0ABN9R6R6</accession>
<gene>
    <name evidence="3" type="ORF">PCOR1329_LOCUS17198</name>
</gene>